<dbReference type="Pfam" id="PF01026">
    <property type="entry name" value="TatD_DNase"/>
    <property type="match status" value="1"/>
</dbReference>
<feature type="binding site" evidence="1">
    <location>
        <position position="9"/>
    </location>
    <ligand>
        <name>a divalent metal cation</name>
        <dbReference type="ChEBI" id="CHEBI:60240"/>
        <label>1</label>
    </ligand>
</feature>
<evidence type="ECO:0000313" key="3">
    <source>
        <dbReference type="EMBL" id="QQB82024.1"/>
    </source>
</evidence>
<dbReference type="EMBL" id="CP066023">
    <property type="protein sequence ID" value="QQB82024.1"/>
    <property type="molecule type" value="Genomic_DNA"/>
</dbReference>
<dbReference type="GO" id="GO:0046872">
    <property type="term" value="F:metal ion binding"/>
    <property type="evidence" value="ECO:0007669"/>
    <property type="project" value="UniProtKB-KW"/>
</dbReference>
<protein>
    <submittedName>
        <fullName evidence="2">TatD family hydrolase</fullName>
    </submittedName>
</protein>
<reference evidence="4 5" key="1">
    <citation type="submission" date="2020-12" db="EMBL/GenBank/DDBJ databases">
        <title>FDA dAtabase for Regulatory Grade micrObial Sequences (FDA-ARGOS): Supporting development and validation of Infectious Disease Dx tests.</title>
        <authorList>
            <person name="Sproer C."/>
            <person name="Gronow S."/>
            <person name="Severitt S."/>
            <person name="Schroder I."/>
            <person name="Tallon L."/>
            <person name="Sadzewicz L."/>
            <person name="Zhao X."/>
            <person name="Boylan J."/>
            <person name="Ott S."/>
            <person name="Bowen H."/>
            <person name="Vavikolanu K."/>
            <person name="Mehta A."/>
            <person name="Aluvathingal J."/>
            <person name="Nadendla S."/>
            <person name="Lowell S."/>
            <person name="Myers T."/>
            <person name="Yan Y."/>
            <person name="Sichtig H."/>
        </authorList>
    </citation>
    <scope>NUCLEOTIDE SEQUENCE [LARGE SCALE GENOMIC DNA]</scope>
    <source>
        <strain evidence="2 4">FDAARGOS_938</strain>
        <strain evidence="3 5">FDAARGOS_991</strain>
    </source>
</reference>
<feature type="binding site" evidence="1">
    <location>
        <position position="159"/>
    </location>
    <ligand>
        <name>a divalent metal cation</name>
        <dbReference type="ChEBI" id="CHEBI:60240"/>
        <label>2</label>
    </ligand>
</feature>
<evidence type="ECO:0000313" key="5">
    <source>
        <dbReference type="Proteomes" id="UP000595198"/>
    </source>
</evidence>
<dbReference type="Proteomes" id="UP000595198">
    <property type="component" value="Chromosome"/>
</dbReference>
<evidence type="ECO:0000256" key="1">
    <source>
        <dbReference type="PIRSR" id="PIRSR005902-1"/>
    </source>
</evidence>
<feature type="binding site" evidence="1">
    <location>
        <position position="85"/>
    </location>
    <ligand>
        <name>a divalent metal cation</name>
        <dbReference type="ChEBI" id="CHEBI:60240"/>
        <label>1</label>
    </ligand>
</feature>
<dbReference type="PANTHER" id="PTHR46124">
    <property type="entry name" value="D-AMINOACYL-TRNA DEACYLASE"/>
    <property type="match status" value="1"/>
</dbReference>
<feature type="binding site" evidence="1">
    <location>
        <position position="207"/>
    </location>
    <ligand>
        <name>a divalent metal cation</name>
        <dbReference type="ChEBI" id="CHEBI:60240"/>
        <label>1</label>
    </ligand>
</feature>
<dbReference type="PANTHER" id="PTHR46124:SF2">
    <property type="entry name" value="D-AMINOACYL-TRNA DEACYLASE"/>
    <property type="match status" value="1"/>
</dbReference>
<dbReference type="PIRSF" id="PIRSF005902">
    <property type="entry name" value="DNase_TatD"/>
    <property type="match status" value="1"/>
</dbReference>
<name>A0AB37GBT8_CORAY</name>
<dbReference type="Proteomes" id="UP000594774">
    <property type="component" value="Chromosome"/>
</dbReference>
<feature type="binding site" evidence="1">
    <location>
        <position position="126"/>
    </location>
    <ligand>
        <name>a divalent metal cation</name>
        <dbReference type="ChEBI" id="CHEBI:60240"/>
        <label>2</label>
    </ligand>
</feature>
<feature type="binding site" evidence="1">
    <location>
        <position position="7"/>
    </location>
    <ligand>
        <name>a divalent metal cation</name>
        <dbReference type="ChEBI" id="CHEBI:60240"/>
        <label>1</label>
    </ligand>
</feature>
<evidence type="ECO:0000313" key="4">
    <source>
        <dbReference type="Proteomes" id="UP000594774"/>
    </source>
</evidence>
<keyword evidence="1" id="KW-0479">Metal-binding</keyword>
<dbReference type="InterPro" id="IPR001130">
    <property type="entry name" value="TatD-like"/>
</dbReference>
<evidence type="ECO:0000313" key="2">
    <source>
        <dbReference type="EMBL" id="QPR30187.1"/>
    </source>
</evidence>
<dbReference type="Gene3D" id="3.20.20.140">
    <property type="entry name" value="Metal-dependent hydrolases"/>
    <property type="match status" value="1"/>
</dbReference>
<accession>A0AB37GBT8</accession>
<dbReference type="RefSeq" id="WP_197914303.1">
    <property type="nucleotide sequence ID" value="NZ_CP065628.1"/>
</dbReference>
<dbReference type="GO" id="GO:0016788">
    <property type="term" value="F:hydrolase activity, acting on ester bonds"/>
    <property type="evidence" value="ECO:0007669"/>
    <property type="project" value="InterPro"/>
</dbReference>
<dbReference type="EMBL" id="CP065628">
    <property type="protein sequence ID" value="QPR30187.1"/>
    <property type="molecule type" value="Genomic_DNA"/>
</dbReference>
<organism evidence="2 4">
    <name type="scientific">Corynebacterium amycolatum</name>
    <dbReference type="NCBI Taxonomy" id="43765"/>
    <lineage>
        <taxon>Bacteria</taxon>
        <taxon>Bacillati</taxon>
        <taxon>Actinomycetota</taxon>
        <taxon>Actinomycetes</taxon>
        <taxon>Mycobacteriales</taxon>
        <taxon>Corynebacteriaceae</taxon>
        <taxon>Corynebacterium</taxon>
    </lineage>
</organism>
<keyword evidence="2" id="KW-0378">Hydrolase</keyword>
<sequence length="260" mass="28908">MRLIDTHFHYDFLPQASRERFKAEIAREGGEIIAQTVRPSGFIELERENLPMAAVGYHPWYIDDNFARELEIFREALPRTRFVGEIGLDFAPRRLDDVSAETQIHVFTSILDAVQASSLSHILSIHTVRSAGVVLDLLEPRMDSESGQASGENFVPIFHRFGGTSDELTRLIRAGGYISVNPLMLRTKRGRAYVAQVPVDRLLLETDLPREPVSGDAAEVVAAEVITALRETVADVASLRKMDEAELKNALANNAKTLGI</sequence>
<gene>
    <name evidence="2" type="ORF">I6G95_08095</name>
    <name evidence="3" type="ORF">I6H48_08660</name>
</gene>
<dbReference type="SUPFAM" id="SSF51556">
    <property type="entry name" value="Metallo-dependent hydrolases"/>
    <property type="match status" value="1"/>
</dbReference>
<dbReference type="InterPro" id="IPR032466">
    <property type="entry name" value="Metal_Hydrolase"/>
</dbReference>
<proteinExistence type="predicted"/>
<keyword evidence="5" id="KW-1185">Reference proteome</keyword>
<dbReference type="AlphaFoldDB" id="A0AB37GBT8"/>